<sequence length="150" mass="16795">MIQYSLICENDHKFEAWFKNAGAYDAQAQQGVLECPLCGTREVNKALMAPAVGKKSNQQTDAPAPQKTMALSAGHPEQQEVREALRRLRAKVESEAEYVGDRFAEEARKMAEDADQQRGIYGEATAEEVTSLIEDEIDFMPLPRLPEEHN</sequence>
<protein>
    <submittedName>
        <fullName evidence="2">DUF1178 family protein</fullName>
    </submittedName>
</protein>
<evidence type="ECO:0000313" key="3">
    <source>
        <dbReference type="Proteomes" id="UP001201217"/>
    </source>
</evidence>
<dbReference type="RefSeq" id="WP_236115195.1">
    <property type="nucleotide sequence ID" value="NZ_JAKGTI010000003.1"/>
</dbReference>
<reference evidence="2 3" key="1">
    <citation type="submission" date="2022-01" db="EMBL/GenBank/DDBJ databases">
        <title>Maritalea mediterranea sp. nov., isolated from marine plastic residues from the Malva-rosa beach (Valencia, Spain).</title>
        <authorList>
            <person name="Vidal-Verdu A."/>
            <person name="Molina-Menor E."/>
            <person name="Pascual J."/>
            <person name="Pereto J."/>
            <person name="Porcar M."/>
        </authorList>
    </citation>
    <scope>NUCLEOTIDE SEQUENCE [LARGE SCALE GENOMIC DNA]</scope>
    <source>
        <strain evidence="2 3">P4.10X</strain>
    </source>
</reference>
<dbReference type="EMBL" id="JAKGTI010000003">
    <property type="protein sequence ID" value="MCF4099501.1"/>
    <property type="molecule type" value="Genomic_DNA"/>
</dbReference>
<accession>A0ABS9E9G6</accession>
<gene>
    <name evidence="2" type="ORF">L1I42_13455</name>
</gene>
<feature type="region of interest" description="Disordered" evidence="1">
    <location>
        <begin position="51"/>
        <end position="82"/>
    </location>
</feature>
<dbReference type="Pfam" id="PF06676">
    <property type="entry name" value="DUF1178"/>
    <property type="match status" value="1"/>
</dbReference>
<dbReference type="InterPro" id="IPR009562">
    <property type="entry name" value="DUF1178"/>
</dbReference>
<proteinExistence type="predicted"/>
<comment type="caution">
    <text evidence="2">The sequence shown here is derived from an EMBL/GenBank/DDBJ whole genome shotgun (WGS) entry which is preliminary data.</text>
</comment>
<evidence type="ECO:0000256" key="1">
    <source>
        <dbReference type="SAM" id="MobiDB-lite"/>
    </source>
</evidence>
<evidence type="ECO:0000313" key="2">
    <source>
        <dbReference type="EMBL" id="MCF4099501.1"/>
    </source>
</evidence>
<name>A0ABS9E9G6_9HYPH</name>
<keyword evidence="3" id="KW-1185">Reference proteome</keyword>
<organism evidence="2 3">
    <name type="scientific">Maritalea mediterranea</name>
    <dbReference type="NCBI Taxonomy" id="2909667"/>
    <lineage>
        <taxon>Bacteria</taxon>
        <taxon>Pseudomonadati</taxon>
        <taxon>Pseudomonadota</taxon>
        <taxon>Alphaproteobacteria</taxon>
        <taxon>Hyphomicrobiales</taxon>
        <taxon>Devosiaceae</taxon>
        <taxon>Maritalea</taxon>
    </lineage>
</organism>
<dbReference type="Proteomes" id="UP001201217">
    <property type="component" value="Unassembled WGS sequence"/>
</dbReference>
<dbReference type="PIRSF" id="PIRSF032131">
    <property type="entry name" value="UCP032131"/>
    <property type="match status" value="1"/>
</dbReference>